<dbReference type="GO" id="GO:0005615">
    <property type="term" value="C:extracellular space"/>
    <property type="evidence" value="ECO:0007669"/>
    <property type="project" value="TreeGrafter"/>
</dbReference>
<evidence type="ECO:0000256" key="7">
    <source>
        <dbReference type="ARBA" id="ARBA00022825"/>
    </source>
</evidence>
<dbReference type="PANTHER" id="PTHR43806">
    <property type="entry name" value="PEPTIDASE S8"/>
    <property type="match status" value="1"/>
</dbReference>
<feature type="chain" id="PRO_5042070471" evidence="11">
    <location>
        <begin position="18"/>
        <end position="885"/>
    </location>
</feature>
<dbReference type="Pfam" id="PF06280">
    <property type="entry name" value="fn3_5"/>
    <property type="match status" value="1"/>
</dbReference>
<dbReference type="SUPFAM" id="SSF52025">
    <property type="entry name" value="PA domain"/>
    <property type="match status" value="1"/>
</dbReference>
<keyword evidence="16" id="KW-1185">Reference proteome</keyword>
<keyword evidence="3" id="KW-0964">Secreted</keyword>
<feature type="active site" description="Charge relay system" evidence="8 9">
    <location>
        <position position="213"/>
    </location>
</feature>
<comment type="similarity">
    <text evidence="1 9 10">Belongs to the peptidase S8 family.</text>
</comment>
<organism evidence="15 16">
    <name type="scientific">Mycena belliarum</name>
    <dbReference type="NCBI Taxonomy" id="1033014"/>
    <lineage>
        <taxon>Eukaryota</taxon>
        <taxon>Fungi</taxon>
        <taxon>Dikarya</taxon>
        <taxon>Basidiomycota</taxon>
        <taxon>Agaricomycotina</taxon>
        <taxon>Agaricomycetes</taxon>
        <taxon>Agaricomycetidae</taxon>
        <taxon>Agaricales</taxon>
        <taxon>Marasmiineae</taxon>
        <taxon>Mycenaceae</taxon>
        <taxon>Mycena</taxon>
    </lineage>
</organism>
<keyword evidence="2" id="KW-0134">Cell wall</keyword>
<dbReference type="PANTHER" id="PTHR43806:SF66">
    <property type="entry name" value="SERIN ENDOPEPTIDASE"/>
    <property type="match status" value="1"/>
</dbReference>
<evidence type="ECO:0000256" key="9">
    <source>
        <dbReference type="PROSITE-ProRule" id="PRU01240"/>
    </source>
</evidence>
<keyword evidence="4 9" id="KW-0645">Protease</keyword>
<dbReference type="InterPro" id="IPR023828">
    <property type="entry name" value="Peptidase_S8_Ser-AS"/>
</dbReference>
<protein>
    <submittedName>
        <fullName evidence="15">Subtilisin-like protease</fullName>
    </submittedName>
</protein>
<keyword evidence="6 9" id="KW-0378">Hydrolase</keyword>
<dbReference type="PROSITE" id="PS00136">
    <property type="entry name" value="SUBTILASE_ASP"/>
    <property type="match status" value="1"/>
</dbReference>
<accession>A0AAD6TRS5</accession>
<feature type="domain" description="PA" evidence="13">
    <location>
        <begin position="377"/>
        <end position="446"/>
    </location>
</feature>
<dbReference type="GO" id="GO:0004252">
    <property type="term" value="F:serine-type endopeptidase activity"/>
    <property type="evidence" value="ECO:0007669"/>
    <property type="project" value="UniProtKB-UniRule"/>
</dbReference>
<evidence type="ECO:0000256" key="8">
    <source>
        <dbReference type="PIRSR" id="PIRSR615500-1"/>
    </source>
</evidence>
<dbReference type="InterPro" id="IPR015500">
    <property type="entry name" value="Peptidase_S8_subtilisin-rel"/>
</dbReference>
<dbReference type="InterPro" id="IPR000209">
    <property type="entry name" value="Peptidase_S8/S53_dom"/>
</dbReference>
<dbReference type="SUPFAM" id="SSF52743">
    <property type="entry name" value="Subtilisin-like"/>
    <property type="match status" value="1"/>
</dbReference>
<evidence type="ECO:0000256" key="2">
    <source>
        <dbReference type="ARBA" id="ARBA00022512"/>
    </source>
</evidence>
<evidence type="ECO:0000256" key="3">
    <source>
        <dbReference type="ARBA" id="ARBA00022525"/>
    </source>
</evidence>
<evidence type="ECO:0000259" key="13">
    <source>
        <dbReference type="Pfam" id="PF02225"/>
    </source>
</evidence>
<dbReference type="Gene3D" id="3.40.50.200">
    <property type="entry name" value="Peptidase S8/S53 domain"/>
    <property type="match status" value="1"/>
</dbReference>
<dbReference type="InterPro" id="IPR034187">
    <property type="entry name" value="Peptidases_S8_5"/>
</dbReference>
<feature type="active site" description="Charge relay system" evidence="8 9">
    <location>
        <position position="163"/>
    </location>
</feature>
<keyword evidence="7 9" id="KW-0720">Serine protease</keyword>
<evidence type="ECO:0000256" key="1">
    <source>
        <dbReference type="ARBA" id="ARBA00011073"/>
    </source>
</evidence>
<dbReference type="InterPro" id="IPR050131">
    <property type="entry name" value="Peptidase_S8_subtilisin-like"/>
</dbReference>
<reference evidence="15" key="1">
    <citation type="submission" date="2023-03" db="EMBL/GenBank/DDBJ databases">
        <title>Massive genome expansion in bonnet fungi (Mycena s.s.) driven by repeated elements and novel gene families across ecological guilds.</title>
        <authorList>
            <consortium name="Lawrence Berkeley National Laboratory"/>
            <person name="Harder C.B."/>
            <person name="Miyauchi S."/>
            <person name="Viragh M."/>
            <person name="Kuo A."/>
            <person name="Thoen E."/>
            <person name="Andreopoulos B."/>
            <person name="Lu D."/>
            <person name="Skrede I."/>
            <person name="Drula E."/>
            <person name="Henrissat B."/>
            <person name="Morin E."/>
            <person name="Kohler A."/>
            <person name="Barry K."/>
            <person name="LaButti K."/>
            <person name="Morin E."/>
            <person name="Salamov A."/>
            <person name="Lipzen A."/>
            <person name="Mereny Z."/>
            <person name="Hegedus B."/>
            <person name="Baldrian P."/>
            <person name="Stursova M."/>
            <person name="Weitz H."/>
            <person name="Taylor A."/>
            <person name="Grigoriev I.V."/>
            <person name="Nagy L.G."/>
            <person name="Martin F."/>
            <person name="Kauserud H."/>
        </authorList>
    </citation>
    <scope>NUCLEOTIDE SEQUENCE</scope>
    <source>
        <strain evidence="15">CBHHK173m</strain>
    </source>
</reference>
<dbReference type="GO" id="GO:0006508">
    <property type="term" value="P:proteolysis"/>
    <property type="evidence" value="ECO:0007669"/>
    <property type="project" value="UniProtKB-KW"/>
</dbReference>
<dbReference type="CDD" id="cd02124">
    <property type="entry name" value="PA_PoS1_like"/>
    <property type="match status" value="1"/>
</dbReference>
<feature type="domain" description="C5a peptidase/Subtilisin-like protease SBT2-like Fn3-like" evidence="14">
    <location>
        <begin position="603"/>
        <end position="702"/>
    </location>
</feature>
<name>A0AAD6TRS5_9AGAR</name>
<comment type="caution">
    <text evidence="15">The sequence shown here is derived from an EMBL/GenBank/DDBJ whole genome shotgun (WGS) entry which is preliminary data.</text>
</comment>
<keyword evidence="5 11" id="KW-0732">Signal</keyword>
<dbReference type="InterPro" id="IPR046450">
    <property type="entry name" value="PA_dom_sf"/>
</dbReference>
<evidence type="ECO:0000256" key="5">
    <source>
        <dbReference type="ARBA" id="ARBA00022729"/>
    </source>
</evidence>
<dbReference type="PROSITE" id="PS51892">
    <property type="entry name" value="SUBTILASE"/>
    <property type="match status" value="1"/>
</dbReference>
<dbReference type="InterPro" id="IPR036852">
    <property type="entry name" value="Peptidase_S8/S53_dom_sf"/>
</dbReference>
<dbReference type="Pfam" id="PF02225">
    <property type="entry name" value="PA"/>
    <property type="match status" value="1"/>
</dbReference>
<feature type="domain" description="Peptidase S8/S53" evidence="12">
    <location>
        <begin position="154"/>
        <end position="579"/>
    </location>
</feature>
<evidence type="ECO:0000256" key="6">
    <source>
        <dbReference type="ARBA" id="ARBA00022801"/>
    </source>
</evidence>
<evidence type="ECO:0000313" key="15">
    <source>
        <dbReference type="EMBL" id="KAJ7077272.1"/>
    </source>
</evidence>
<evidence type="ECO:0000259" key="12">
    <source>
        <dbReference type="Pfam" id="PF00082"/>
    </source>
</evidence>
<evidence type="ECO:0000256" key="4">
    <source>
        <dbReference type="ARBA" id="ARBA00022670"/>
    </source>
</evidence>
<dbReference type="InterPro" id="IPR003137">
    <property type="entry name" value="PA_domain"/>
</dbReference>
<evidence type="ECO:0000256" key="10">
    <source>
        <dbReference type="RuleBase" id="RU003355"/>
    </source>
</evidence>
<sequence length="885" mass="91334">MKAALSLALLGATSVWAAHDLSGVKRVTNVPGLSNKFIVEVAAASDIPSKRALGTPHEVLYRSLRERKIGFSVHQEYDVPDIFVGAAVTLTDAESVADILKTEGVLAIRPIHSYARPVPVSSKQCAPGDAGVPDSESTHLASGVAKLHAMGITGKGVKIGILDTGIDYTHPSLGAGFGAGFKVAGGYDLVGDAYTGANDPVPDSDPLDQCAGHGTHVAGIIGCNPGNPFNISGVAYDATLYAYRIFGCAGSVNDDVIVDALLKGVKDGVDILSLSLGGPSGWTEGTGSVVASRIAKSGRIVTIAAGNEGSSGSWYTSSPGNGLDVISVASADNTVIPLQSLTVEGATHAPIVYYSALPLKVNGTLPLYAVSNDTAVVDDACNPLPASTPDLSKFVVLIRRGTCSFVSKLDNVAKFGAQTFLIYDNGAGFAGIEVGKYKAVMIQAEDGVFLGKQLAAGTAVSVSFPQTGGATEIPAPTGGLVSDFTTYGPTNDFYFKPAITAYGGNILSTIPVPLGSWALESGTSMATPFMAGSAALLFSVKGKSASVGRAARALFESTSMPISTSHTDGGPYQTATQQGTGLVNVYDAVFATTVLSPAELIVNDTAHFAGRQKFNVKNTGRKVKTYTLSHVPAGTALTVTAGSIFPAKGPVPLSTDYASVSFNQNKFTLFPGQTHTVVATIKPPTGADPKTFPVYSGFIYATSGAERVHATYLGLAASLKDKQVVDNTDAMFGVRIPVVLDATGAPQGAAANYTFVGQDSPVLLWRQAFGSAAVRLDLVSANTTLKGSLNARAPLLFSFGHGHDGGGSFAKVPTLGALVSMEYLPRNDEAQSLQNTVAISNTYANGTKIPNGAYKVLLRALKVTGDPKNAADYESWLSPVIGFAA</sequence>
<dbReference type="Pfam" id="PF00082">
    <property type="entry name" value="Peptidase_S8"/>
    <property type="match status" value="1"/>
</dbReference>
<dbReference type="Gene3D" id="3.50.30.30">
    <property type="match status" value="1"/>
</dbReference>
<dbReference type="CDD" id="cd07489">
    <property type="entry name" value="Peptidases_S8_5"/>
    <property type="match status" value="1"/>
</dbReference>
<dbReference type="PROSITE" id="PS00138">
    <property type="entry name" value="SUBTILASE_SER"/>
    <property type="match status" value="1"/>
</dbReference>
<dbReference type="InterPro" id="IPR010435">
    <property type="entry name" value="C5a/SBT2-like_Fn3"/>
</dbReference>
<dbReference type="GO" id="GO:0016020">
    <property type="term" value="C:membrane"/>
    <property type="evidence" value="ECO:0007669"/>
    <property type="project" value="InterPro"/>
</dbReference>
<dbReference type="InterPro" id="IPR023827">
    <property type="entry name" value="Peptidase_S8_Asp-AS"/>
</dbReference>
<dbReference type="Proteomes" id="UP001222325">
    <property type="component" value="Unassembled WGS sequence"/>
</dbReference>
<evidence type="ECO:0000313" key="16">
    <source>
        <dbReference type="Proteomes" id="UP001222325"/>
    </source>
</evidence>
<dbReference type="PRINTS" id="PR00723">
    <property type="entry name" value="SUBTILISIN"/>
</dbReference>
<gene>
    <name evidence="15" type="ORF">B0H15DRAFT_862019</name>
</gene>
<evidence type="ECO:0000259" key="14">
    <source>
        <dbReference type="Pfam" id="PF06280"/>
    </source>
</evidence>
<feature type="active site" description="Charge relay system" evidence="8 9">
    <location>
        <position position="524"/>
    </location>
</feature>
<evidence type="ECO:0000256" key="11">
    <source>
        <dbReference type="SAM" id="SignalP"/>
    </source>
</evidence>
<dbReference type="AlphaFoldDB" id="A0AAD6TRS5"/>
<proteinExistence type="inferred from homology"/>
<feature type="signal peptide" evidence="11">
    <location>
        <begin position="1"/>
        <end position="17"/>
    </location>
</feature>
<dbReference type="EMBL" id="JARJCN010000074">
    <property type="protein sequence ID" value="KAJ7077272.1"/>
    <property type="molecule type" value="Genomic_DNA"/>
</dbReference>